<dbReference type="Proteomes" id="UP000325081">
    <property type="component" value="Unassembled WGS sequence"/>
</dbReference>
<dbReference type="EMBL" id="BKCP01007182">
    <property type="protein sequence ID" value="GER45463.1"/>
    <property type="molecule type" value="Genomic_DNA"/>
</dbReference>
<keyword evidence="1" id="KW-1133">Transmembrane helix</keyword>
<keyword evidence="1" id="KW-0472">Membrane</keyword>
<comment type="caution">
    <text evidence="2">The sequence shown here is derived from an EMBL/GenBank/DDBJ whole genome shotgun (WGS) entry which is preliminary data.</text>
</comment>
<protein>
    <submittedName>
        <fullName evidence="2">DNA ligase 1</fullName>
    </submittedName>
</protein>
<name>A0A5A7QJI1_STRAF</name>
<feature type="transmembrane region" description="Helical" evidence="1">
    <location>
        <begin position="197"/>
        <end position="214"/>
    </location>
</feature>
<dbReference type="AlphaFoldDB" id="A0A5A7QJI1"/>
<accession>A0A5A7QJI1</accession>
<proteinExistence type="predicted"/>
<organism evidence="2 3">
    <name type="scientific">Striga asiatica</name>
    <name type="common">Asiatic witchweed</name>
    <name type="synonym">Buchnera asiatica</name>
    <dbReference type="NCBI Taxonomy" id="4170"/>
    <lineage>
        <taxon>Eukaryota</taxon>
        <taxon>Viridiplantae</taxon>
        <taxon>Streptophyta</taxon>
        <taxon>Embryophyta</taxon>
        <taxon>Tracheophyta</taxon>
        <taxon>Spermatophyta</taxon>
        <taxon>Magnoliopsida</taxon>
        <taxon>eudicotyledons</taxon>
        <taxon>Gunneridae</taxon>
        <taxon>Pentapetalae</taxon>
        <taxon>asterids</taxon>
        <taxon>lamiids</taxon>
        <taxon>Lamiales</taxon>
        <taxon>Orobanchaceae</taxon>
        <taxon>Buchnereae</taxon>
        <taxon>Striga</taxon>
    </lineage>
</organism>
<evidence type="ECO:0000313" key="3">
    <source>
        <dbReference type="Proteomes" id="UP000325081"/>
    </source>
</evidence>
<dbReference type="GO" id="GO:0016874">
    <property type="term" value="F:ligase activity"/>
    <property type="evidence" value="ECO:0007669"/>
    <property type="project" value="UniProtKB-KW"/>
</dbReference>
<reference evidence="3" key="1">
    <citation type="journal article" date="2019" name="Curr. Biol.">
        <title>Genome Sequence of Striga asiatica Provides Insight into the Evolution of Plant Parasitism.</title>
        <authorList>
            <person name="Yoshida S."/>
            <person name="Kim S."/>
            <person name="Wafula E.K."/>
            <person name="Tanskanen J."/>
            <person name="Kim Y.M."/>
            <person name="Honaas L."/>
            <person name="Yang Z."/>
            <person name="Spallek T."/>
            <person name="Conn C.E."/>
            <person name="Ichihashi Y."/>
            <person name="Cheong K."/>
            <person name="Cui S."/>
            <person name="Der J.P."/>
            <person name="Gundlach H."/>
            <person name="Jiao Y."/>
            <person name="Hori C."/>
            <person name="Ishida J.K."/>
            <person name="Kasahara H."/>
            <person name="Kiba T."/>
            <person name="Kim M.S."/>
            <person name="Koo N."/>
            <person name="Laohavisit A."/>
            <person name="Lee Y.H."/>
            <person name="Lumba S."/>
            <person name="McCourt P."/>
            <person name="Mortimer J.C."/>
            <person name="Mutuku J.M."/>
            <person name="Nomura T."/>
            <person name="Sasaki-Sekimoto Y."/>
            <person name="Seto Y."/>
            <person name="Wang Y."/>
            <person name="Wakatake T."/>
            <person name="Sakakibara H."/>
            <person name="Demura T."/>
            <person name="Yamaguchi S."/>
            <person name="Yoneyama K."/>
            <person name="Manabe R.I."/>
            <person name="Nelson D.C."/>
            <person name="Schulman A.H."/>
            <person name="Timko M.P."/>
            <person name="dePamphilis C.W."/>
            <person name="Choi D."/>
            <person name="Shirasu K."/>
        </authorList>
    </citation>
    <scope>NUCLEOTIDE SEQUENCE [LARGE SCALE GENOMIC DNA]</scope>
    <source>
        <strain evidence="3">cv. UVA1</strain>
    </source>
</reference>
<sequence>MMPYSKESRGSLGGSSTAFDYVFIQGADRKSISQEPFLNIQEIGKKNLSFSPSPQATVRGGQGVGWGVEEASGTRRFRFQYRTALTFFYIFRFLYAISDIDVEAVNQARSICKEGTNFSGTNFSDTFASFDVGSQHLQGRHQYVGEGIVDEVWSLRSVTEHLIALGIIYGLAEWVDYGGKSLQIERRRLRAEVNNEWFGLFFSFLLPMFYLSALS</sequence>
<keyword evidence="3" id="KW-1185">Reference proteome</keyword>
<gene>
    <name evidence="2" type="ORF">STAS_22400</name>
</gene>
<keyword evidence="1" id="KW-0812">Transmembrane</keyword>
<evidence type="ECO:0000256" key="1">
    <source>
        <dbReference type="SAM" id="Phobius"/>
    </source>
</evidence>
<evidence type="ECO:0000313" key="2">
    <source>
        <dbReference type="EMBL" id="GER45463.1"/>
    </source>
</evidence>
<keyword evidence="2" id="KW-0436">Ligase</keyword>